<evidence type="ECO:0000259" key="2">
    <source>
        <dbReference type="Pfam" id="PF16344"/>
    </source>
</evidence>
<dbReference type="InterPro" id="IPR006860">
    <property type="entry name" value="FecR"/>
</dbReference>
<reference evidence="3 4" key="1">
    <citation type="submission" date="2018-06" db="EMBL/GenBank/DDBJ databases">
        <title>Genomic Encyclopedia of Archaeal and Bacterial Type Strains, Phase II (KMG-II): from individual species to whole genera.</title>
        <authorList>
            <person name="Goeker M."/>
        </authorList>
    </citation>
    <scope>NUCLEOTIDE SEQUENCE [LARGE SCALE GENOMIC DNA]</scope>
    <source>
        <strain evidence="3 4">DSM 23857</strain>
    </source>
</reference>
<name>A0A327QSN2_9BACT</name>
<dbReference type="InterPro" id="IPR032508">
    <property type="entry name" value="FecR_C"/>
</dbReference>
<dbReference type="Pfam" id="PF16344">
    <property type="entry name" value="FecR_C"/>
    <property type="match status" value="1"/>
</dbReference>
<organism evidence="3 4">
    <name type="scientific">Chitinophaga skermanii</name>
    <dbReference type="NCBI Taxonomy" id="331697"/>
    <lineage>
        <taxon>Bacteria</taxon>
        <taxon>Pseudomonadati</taxon>
        <taxon>Bacteroidota</taxon>
        <taxon>Chitinophagia</taxon>
        <taxon>Chitinophagales</taxon>
        <taxon>Chitinophagaceae</taxon>
        <taxon>Chitinophaga</taxon>
    </lineage>
</organism>
<dbReference type="PANTHER" id="PTHR30273:SF2">
    <property type="entry name" value="PROTEIN FECR"/>
    <property type="match status" value="1"/>
</dbReference>
<sequence>MRKRRSIRPSTVIIICSLLALAVALVLKYKSSTSPVTKFVDEHGQEIISFTSHENVSYPIHRPQKNHTQQFFHISSKEMAVLPHSSAIPLWGTLRVPAGKQFKIVLADSTLIWLNAETTIRFPYGTPQQFREVFIEGEAFVQPSLREQPFIMHAGYVNIKMDSGMCNINTYTTGITEVAMLAGNMRISNGQQVANPTAGTTIRSEHDKDLELYRLHNLYVTTWMQGQMYFEHAPLKQLVAPVKRWYNTAMIFDDLRLEKETFSATLDITEPLDSFLLDLTKTTPIKTYKEDGIIHIARK</sequence>
<feature type="domain" description="FecR protein" evidence="1">
    <location>
        <begin position="93"/>
        <end position="184"/>
    </location>
</feature>
<dbReference type="OrthoDB" id="644478at2"/>
<dbReference type="Gene3D" id="3.55.50.30">
    <property type="match status" value="1"/>
</dbReference>
<proteinExistence type="predicted"/>
<dbReference type="PANTHER" id="PTHR30273">
    <property type="entry name" value="PERIPLASMIC SIGNAL SENSOR AND SIGMA FACTOR ACTIVATOR FECR-RELATED"/>
    <property type="match status" value="1"/>
</dbReference>
<evidence type="ECO:0000313" key="3">
    <source>
        <dbReference type="EMBL" id="RAJ06958.1"/>
    </source>
</evidence>
<accession>A0A327QSN2</accession>
<evidence type="ECO:0000313" key="4">
    <source>
        <dbReference type="Proteomes" id="UP000249547"/>
    </source>
</evidence>
<dbReference type="Pfam" id="PF04773">
    <property type="entry name" value="FecR"/>
    <property type="match status" value="1"/>
</dbReference>
<dbReference type="RefSeq" id="WP_111597533.1">
    <property type="nucleotide sequence ID" value="NZ_QLLL01000003.1"/>
</dbReference>
<keyword evidence="4" id="KW-1185">Reference proteome</keyword>
<comment type="caution">
    <text evidence="3">The sequence shown here is derived from an EMBL/GenBank/DDBJ whole genome shotgun (WGS) entry which is preliminary data.</text>
</comment>
<feature type="domain" description="Protein FecR C-terminal" evidence="2">
    <location>
        <begin position="228"/>
        <end position="295"/>
    </location>
</feature>
<dbReference type="GO" id="GO:0016989">
    <property type="term" value="F:sigma factor antagonist activity"/>
    <property type="evidence" value="ECO:0007669"/>
    <property type="project" value="TreeGrafter"/>
</dbReference>
<dbReference type="InterPro" id="IPR012373">
    <property type="entry name" value="Ferrdict_sens_TM"/>
</dbReference>
<dbReference type="EMBL" id="QLLL01000003">
    <property type="protein sequence ID" value="RAJ06958.1"/>
    <property type="molecule type" value="Genomic_DNA"/>
</dbReference>
<gene>
    <name evidence="3" type="ORF">LX64_02086</name>
</gene>
<dbReference type="Proteomes" id="UP000249547">
    <property type="component" value="Unassembled WGS sequence"/>
</dbReference>
<dbReference type="AlphaFoldDB" id="A0A327QSN2"/>
<protein>
    <submittedName>
        <fullName evidence="3">FecR family protein</fullName>
    </submittedName>
</protein>
<dbReference type="Gene3D" id="2.60.120.1440">
    <property type="match status" value="1"/>
</dbReference>
<evidence type="ECO:0000259" key="1">
    <source>
        <dbReference type="Pfam" id="PF04773"/>
    </source>
</evidence>